<accession>A0AC60QYU3</accession>
<proteinExistence type="predicted"/>
<dbReference type="EMBL" id="JABSTQ010001350">
    <property type="protein sequence ID" value="KAG0444860.1"/>
    <property type="molecule type" value="Genomic_DNA"/>
</dbReference>
<evidence type="ECO:0000313" key="2">
    <source>
        <dbReference type="Proteomes" id="UP000805193"/>
    </source>
</evidence>
<sequence length="144" mass="15100">MVLAAAAPLDLAGLAGLADAVMELPTQQRSRQVTHSTLRKTSGPRRHPKATFTSSANASNKPFYPLQDVKTPIVLHHVVGAQHLVEQTTTALTETAHHVSATTTAVSVQAHVAANVLALHYETSLVVHQAVTPTPTPLKPGTGA</sequence>
<reference evidence="1 2" key="1">
    <citation type="journal article" date="2020" name="Cell">
        <title>Large-Scale Comparative Analyses of Tick Genomes Elucidate Their Genetic Diversity and Vector Capacities.</title>
        <authorList>
            <consortium name="Tick Genome and Microbiome Consortium (TIGMIC)"/>
            <person name="Jia N."/>
            <person name="Wang J."/>
            <person name="Shi W."/>
            <person name="Du L."/>
            <person name="Sun Y."/>
            <person name="Zhan W."/>
            <person name="Jiang J.F."/>
            <person name="Wang Q."/>
            <person name="Zhang B."/>
            <person name="Ji P."/>
            <person name="Bell-Sakyi L."/>
            <person name="Cui X.M."/>
            <person name="Yuan T.T."/>
            <person name="Jiang B.G."/>
            <person name="Yang W.F."/>
            <person name="Lam T.T."/>
            <person name="Chang Q.C."/>
            <person name="Ding S.J."/>
            <person name="Wang X.J."/>
            <person name="Zhu J.G."/>
            <person name="Ruan X.D."/>
            <person name="Zhao L."/>
            <person name="Wei J.T."/>
            <person name="Ye R.Z."/>
            <person name="Que T.C."/>
            <person name="Du C.H."/>
            <person name="Zhou Y.H."/>
            <person name="Cheng J.X."/>
            <person name="Dai P.F."/>
            <person name="Guo W.B."/>
            <person name="Han X.H."/>
            <person name="Huang E.J."/>
            <person name="Li L.F."/>
            <person name="Wei W."/>
            <person name="Gao Y.C."/>
            <person name="Liu J.Z."/>
            <person name="Shao H.Z."/>
            <person name="Wang X."/>
            <person name="Wang C.C."/>
            <person name="Yang T.C."/>
            <person name="Huo Q.B."/>
            <person name="Li W."/>
            <person name="Chen H.Y."/>
            <person name="Chen S.E."/>
            <person name="Zhou L.G."/>
            <person name="Ni X.B."/>
            <person name="Tian J.H."/>
            <person name="Sheng Y."/>
            <person name="Liu T."/>
            <person name="Pan Y.S."/>
            <person name="Xia L.Y."/>
            <person name="Li J."/>
            <person name="Zhao F."/>
            <person name="Cao W.C."/>
        </authorList>
    </citation>
    <scope>NUCLEOTIDE SEQUENCE [LARGE SCALE GENOMIC DNA]</scope>
    <source>
        <strain evidence="1">Iper-2018</strain>
    </source>
</reference>
<dbReference type="Proteomes" id="UP000805193">
    <property type="component" value="Unassembled WGS sequence"/>
</dbReference>
<keyword evidence="2" id="KW-1185">Reference proteome</keyword>
<evidence type="ECO:0000313" key="1">
    <source>
        <dbReference type="EMBL" id="KAG0444860.1"/>
    </source>
</evidence>
<organism evidence="1 2">
    <name type="scientific">Ixodes persulcatus</name>
    <name type="common">Taiga tick</name>
    <dbReference type="NCBI Taxonomy" id="34615"/>
    <lineage>
        <taxon>Eukaryota</taxon>
        <taxon>Metazoa</taxon>
        <taxon>Ecdysozoa</taxon>
        <taxon>Arthropoda</taxon>
        <taxon>Chelicerata</taxon>
        <taxon>Arachnida</taxon>
        <taxon>Acari</taxon>
        <taxon>Parasitiformes</taxon>
        <taxon>Ixodida</taxon>
        <taxon>Ixodoidea</taxon>
        <taxon>Ixodidae</taxon>
        <taxon>Ixodinae</taxon>
        <taxon>Ixodes</taxon>
    </lineage>
</organism>
<name>A0AC60QYU3_IXOPE</name>
<protein>
    <submittedName>
        <fullName evidence="1">Uncharacterized protein</fullName>
    </submittedName>
</protein>
<gene>
    <name evidence="1" type="ORF">HPB47_013305</name>
</gene>
<comment type="caution">
    <text evidence="1">The sequence shown here is derived from an EMBL/GenBank/DDBJ whole genome shotgun (WGS) entry which is preliminary data.</text>
</comment>